<evidence type="ECO:0000259" key="2">
    <source>
        <dbReference type="PROSITE" id="PS51462"/>
    </source>
</evidence>
<dbReference type="InterPro" id="IPR000086">
    <property type="entry name" value="NUDIX_hydrolase_dom"/>
</dbReference>
<accession>A0ABN6XC64</accession>
<dbReference type="Proteomes" id="UP001321475">
    <property type="component" value="Chromosome"/>
</dbReference>
<proteinExistence type="inferred from homology"/>
<reference evidence="4" key="1">
    <citation type="journal article" date="2019" name="Int. J. Syst. Evol. Microbiol.">
        <title>The Global Catalogue of Microorganisms (GCM) 10K type strain sequencing project: providing services to taxonomists for standard genome sequencing and annotation.</title>
        <authorList>
            <consortium name="The Broad Institute Genomics Platform"/>
            <consortium name="The Broad Institute Genome Sequencing Center for Infectious Disease"/>
            <person name="Wu L."/>
            <person name="Ma J."/>
        </authorList>
    </citation>
    <scope>NUCLEOTIDE SEQUENCE [LARGE SCALE GENOMIC DNA]</scope>
    <source>
        <strain evidence="4">NBRC 108565</strain>
    </source>
</reference>
<dbReference type="Pfam" id="PF00293">
    <property type="entry name" value="NUDIX"/>
    <property type="match status" value="1"/>
</dbReference>
<evidence type="ECO:0000313" key="3">
    <source>
        <dbReference type="EMBL" id="BDZ42265.1"/>
    </source>
</evidence>
<dbReference type="PROSITE" id="PS51462">
    <property type="entry name" value="NUDIX"/>
    <property type="match status" value="1"/>
</dbReference>
<evidence type="ECO:0000256" key="1">
    <source>
        <dbReference type="ARBA" id="ARBA00005582"/>
    </source>
</evidence>
<dbReference type="PANTHER" id="PTHR43736:SF1">
    <property type="entry name" value="DIHYDRONEOPTERIN TRIPHOSPHATE DIPHOSPHATASE"/>
    <property type="match status" value="1"/>
</dbReference>
<comment type="similarity">
    <text evidence="1">Belongs to the Nudix hydrolase family.</text>
</comment>
<dbReference type="PANTHER" id="PTHR43736">
    <property type="entry name" value="ADP-RIBOSE PYROPHOSPHATASE"/>
    <property type="match status" value="1"/>
</dbReference>
<dbReference type="RefSeq" id="WP_286219258.1">
    <property type="nucleotide sequence ID" value="NZ_AP027729.1"/>
</dbReference>
<sequence>MTTRAIALAHDLRAWQPVDVAQRTLRDEYIGMLAAHPLDALDRDGGPEHITGSCFVLTPDLAQVLLCYHRKGRFWVQVGGHVEADDASVADGAFREAHEESGIGSLTPWSRTPVDVNRHSLARAFGRCRVHWDVGYVVTAPAGATPVTSDESEDVAWFPVAALPDDVPDGFAERLALVLAEVAHRS</sequence>
<dbReference type="Gene3D" id="3.90.79.10">
    <property type="entry name" value="Nucleoside Triphosphate Pyrophosphohydrolase"/>
    <property type="match status" value="1"/>
</dbReference>
<name>A0ABN6XC64_9CELL</name>
<gene>
    <name evidence="3" type="ORF">GCM10025865_15640</name>
</gene>
<protein>
    <recommendedName>
        <fullName evidence="2">Nudix hydrolase domain-containing protein</fullName>
    </recommendedName>
</protein>
<dbReference type="SUPFAM" id="SSF55811">
    <property type="entry name" value="Nudix"/>
    <property type="match status" value="1"/>
</dbReference>
<dbReference type="CDD" id="cd03674">
    <property type="entry name" value="NUDIX_Hydrolase"/>
    <property type="match status" value="1"/>
</dbReference>
<dbReference type="InterPro" id="IPR015797">
    <property type="entry name" value="NUDIX_hydrolase-like_dom_sf"/>
</dbReference>
<organism evidence="3 4">
    <name type="scientific">Paraoerskovia sediminicola</name>
    <dbReference type="NCBI Taxonomy" id="1138587"/>
    <lineage>
        <taxon>Bacteria</taxon>
        <taxon>Bacillati</taxon>
        <taxon>Actinomycetota</taxon>
        <taxon>Actinomycetes</taxon>
        <taxon>Micrococcales</taxon>
        <taxon>Cellulomonadaceae</taxon>
        <taxon>Paraoerskovia</taxon>
    </lineage>
</organism>
<feature type="domain" description="Nudix hydrolase" evidence="2">
    <location>
        <begin position="47"/>
        <end position="181"/>
    </location>
</feature>
<dbReference type="EMBL" id="AP027729">
    <property type="protein sequence ID" value="BDZ42265.1"/>
    <property type="molecule type" value="Genomic_DNA"/>
</dbReference>
<keyword evidence="4" id="KW-1185">Reference proteome</keyword>
<evidence type="ECO:0000313" key="4">
    <source>
        <dbReference type="Proteomes" id="UP001321475"/>
    </source>
</evidence>